<keyword evidence="3" id="KW-1185">Reference proteome</keyword>
<organism evidence="2 3">
    <name type="scientific">Dothidotthia symphoricarpi CBS 119687</name>
    <dbReference type="NCBI Taxonomy" id="1392245"/>
    <lineage>
        <taxon>Eukaryota</taxon>
        <taxon>Fungi</taxon>
        <taxon>Dikarya</taxon>
        <taxon>Ascomycota</taxon>
        <taxon>Pezizomycotina</taxon>
        <taxon>Dothideomycetes</taxon>
        <taxon>Pleosporomycetidae</taxon>
        <taxon>Pleosporales</taxon>
        <taxon>Dothidotthiaceae</taxon>
        <taxon>Dothidotthia</taxon>
    </lineage>
</organism>
<feature type="compositionally biased region" description="Basic and acidic residues" evidence="1">
    <location>
        <begin position="1"/>
        <end position="13"/>
    </location>
</feature>
<reference evidence="2" key="1">
    <citation type="journal article" date="2020" name="Stud. Mycol.">
        <title>101 Dothideomycetes genomes: a test case for predicting lifestyles and emergence of pathogens.</title>
        <authorList>
            <person name="Haridas S."/>
            <person name="Albert R."/>
            <person name="Binder M."/>
            <person name="Bloem J."/>
            <person name="Labutti K."/>
            <person name="Salamov A."/>
            <person name="Andreopoulos B."/>
            <person name="Baker S."/>
            <person name="Barry K."/>
            <person name="Bills G."/>
            <person name="Bluhm B."/>
            <person name="Cannon C."/>
            <person name="Castanera R."/>
            <person name="Culley D."/>
            <person name="Daum C."/>
            <person name="Ezra D."/>
            <person name="Gonzalez J."/>
            <person name="Henrissat B."/>
            <person name="Kuo A."/>
            <person name="Liang C."/>
            <person name="Lipzen A."/>
            <person name="Lutzoni F."/>
            <person name="Magnuson J."/>
            <person name="Mondo S."/>
            <person name="Nolan M."/>
            <person name="Ohm R."/>
            <person name="Pangilinan J."/>
            <person name="Park H.-J."/>
            <person name="Ramirez L."/>
            <person name="Alfaro M."/>
            <person name="Sun H."/>
            <person name="Tritt A."/>
            <person name="Yoshinaga Y."/>
            <person name="Zwiers L.-H."/>
            <person name="Turgeon B."/>
            <person name="Goodwin S."/>
            <person name="Spatafora J."/>
            <person name="Crous P."/>
            <person name="Grigoriev I."/>
        </authorList>
    </citation>
    <scope>NUCLEOTIDE SEQUENCE</scope>
    <source>
        <strain evidence="2">CBS 119687</strain>
    </source>
</reference>
<evidence type="ECO:0000256" key="1">
    <source>
        <dbReference type="SAM" id="MobiDB-lite"/>
    </source>
</evidence>
<dbReference type="AlphaFoldDB" id="A0A6A6AA56"/>
<proteinExistence type="predicted"/>
<protein>
    <submittedName>
        <fullName evidence="2">Uncharacterized protein</fullName>
    </submittedName>
</protein>
<feature type="region of interest" description="Disordered" evidence="1">
    <location>
        <begin position="240"/>
        <end position="270"/>
    </location>
</feature>
<evidence type="ECO:0000313" key="3">
    <source>
        <dbReference type="Proteomes" id="UP000799771"/>
    </source>
</evidence>
<dbReference type="GeneID" id="54412910"/>
<dbReference type="EMBL" id="ML977510">
    <property type="protein sequence ID" value="KAF2127561.1"/>
    <property type="molecule type" value="Genomic_DNA"/>
</dbReference>
<name>A0A6A6AA56_9PLEO</name>
<accession>A0A6A6AA56</accession>
<feature type="region of interest" description="Disordered" evidence="1">
    <location>
        <begin position="1"/>
        <end position="20"/>
    </location>
</feature>
<dbReference type="Proteomes" id="UP000799771">
    <property type="component" value="Unassembled WGS sequence"/>
</dbReference>
<dbReference type="RefSeq" id="XP_033521950.1">
    <property type="nucleotide sequence ID" value="XM_033672478.1"/>
</dbReference>
<gene>
    <name evidence="2" type="ORF">P153DRAFT_424191</name>
</gene>
<sequence>MTDATSKPKERRPINTRSFGLNAPPKNLPFPPAYANLTAIELLTFLPNCIKCSDVIYRFVSNGGTRHVFWAIVNTQRDLEVEWNANSCGVQIYKAMRGAGYEDWTIKIHDKWHAAKRATWDEQNLDVSGLQAPDQLNRGHRPANDVSFGDLALGVRRMPEGEDALDLTRMVRYCIQNPNEKWRYPKDYVELLDLIGGPAQTHNGHTDRAAFGRWERITPPPPRPKAASASVDTIAVVTDAKTEQKRKRAGSVRGNTGMTEDTPARGSTPRLVRQIKTRRTGKLRATAYGSGDSDTMNIEDEAVGSKIYIRQPPLHVEPPHDTPEPPDVAIESIFLTEGWVGETDLFSAYAFGSHRTLPPYRMLHRMRLPDSGDVSGWAENLRWMFEQKACFLHTYRTVGWNESSEHMEMIAQIRKEQMWASDELLDHLMETQGE</sequence>
<dbReference type="OrthoDB" id="3799525at2759"/>
<evidence type="ECO:0000313" key="2">
    <source>
        <dbReference type="EMBL" id="KAF2127561.1"/>
    </source>
</evidence>